<name>R7VYL9_AEGTA</name>
<comment type="subunit">
    <text evidence="10">Forms homooligomers and/or heterooligomers.</text>
</comment>
<dbReference type="PANTHER" id="PTHR10791">
    <property type="entry name" value="RAG1-ACTIVATING PROTEIN 1"/>
    <property type="match status" value="1"/>
</dbReference>
<keyword evidence="3" id="KW-0813">Transport</keyword>
<evidence type="ECO:0000256" key="1">
    <source>
        <dbReference type="ARBA" id="ARBA00004651"/>
    </source>
</evidence>
<sequence length="390" mass="42743">MAWWWPALAPAAVAAGSRGGAGHGWGKTSGKKMEKRKIRERESGRLHMGPICTLTVKQTVNKRTANQKICRFLKYHESAPRNPALFGDALKQLVRDALTLLGELVQHSKMVSADAARNIVGIVGNVISFGLFLSPVPTFWRIIKAKDVEEFKPDPYLATLLNCMLWVFYGLPIVHPNSILVVTINGIGLVIESAYLIIFFIYATRNTRLKMLGVLAVEALFMVGVVAGVLLVFFIYATRNTRLKMLGVLAVEALFMVGVVAGVLLGAPTHEKRSMIVGILCVIFGSVMYASPLTIMGKVIKTRSVEYMPFVLSLVNFLNGCCWTGYALIKFDLYITIPNGLGAVFGLAQLILYGCYYRLTPKKGKNVELPTVKVTKNSVGGGRVSVTVEK</sequence>
<dbReference type="Gene3D" id="1.20.1280.290">
    <property type="match status" value="2"/>
</dbReference>
<feature type="transmembrane region" description="Helical" evidence="12">
    <location>
        <begin position="248"/>
        <end position="269"/>
    </location>
</feature>
<feature type="transmembrane region" description="Helical" evidence="12">
    <location>
        <begin position="155"/>
        <end position="172"/>
    </location>
</feature>
<organism evidence="13">
    <name type="scientific">Aegilops tauschii</name>
    <name type="common">Tausch's goatgrass</name>
    <name type="synonym">Aegilops squarrosa</name>
    <dbReference type="NCBI Taxonomy" id="37682"/>
    <lineage>
        <taxon>Eukaryota</taxon>
        <taxon>Viridiplantae</taxon>
        <taxon>Streptophyta</taxon>
        <taxon>Embryophyta</taxon>
        <taxon>Tracheophyta</taxon>
        <taxon>Spermatophyta</taxon>
        <taxon>Magnoliopsida</taxon>
        <taxon>Liliopsida</taxon>
        <taxon>Poales</taxon>
        <taxon>Poaceae</taxon>
        <taxon>BOP clade</taxon>
        <taxon>Pooideae</taxon>
        <taxon>Triticodae</taxon>
        <taxon>Triticeae</taxon>
        <taxon>Triticinae</taxon>
        <taxon>Aegilops</taxon>
    </lineage>
</organism>
<keyword evidence="9 12" id="KW-0472">Membrane</keyword>
<keyword evidence="6 12" id="KW-0812">Transmembrane</keyword>
<feature type="transmembrane region" description="Helical" evidence="12">
    <location>
        <begin position="214"/>
        <end position="236"/>
    </location>
</feature>
<evidence type="ECO:0000313" key="13">
    <source>
        <dbReference type="EnsemblPlants" id="EMT00579"/>
    </source>
</evidence>
<dbReference type="InterPro" id="IPR004316">
    <property type="entry name" value="SWEET_rpt"/>
</dbReference>
<evidence type="ECO:0000256" key="12">
    <source>
        <dbReference type="SAM" id="Phobius"/>
    </source>
</evidence>
<evidence type="ECO:0000256" key="5">
    <source>
        <dbReference type="ARBA" id="ARBA00022597"/>
    </source>
</evidence>
<proteinExistence type="inferred from homology"/>
<comment type="subcellular location">
    <subcellularLocation>
        <location evidence="1">Cell membrane</location>
        <topology evidence="1">Multi-pass membrane protein</topology>
    </subcellularLocation>
</comment>
<protein>
    <submittedName>
        <fullName evidence="13">Protein RUPTURED POLLEN GRAIN 1</fullName>
    </submittedName>
</protein>
<dbReference type="PANTHER" id="PTHR10791:SF234">
    <property type="entry name" value="BIDIRECTIONAL SUGAR TRANSPORTER SWEET"/>
    <property type="match status" value="1"/>
</dbReference>
<dbReference type="EnsemblPlants" id="EMT00579">
    <property type="protein sequence ID" value="EMT00579"/>
    <property type="gene ID" value="F775_27214"/>
</dbReference>
<dbReference type="ExpressionAtlas" id="R7VYL9">
    <property type="expression patterns" value="baseline"/>
</dbReference>
<dbReference type="AlphaFoldDB" id="R7VYL9"/>
<feature type="region of interest" description="Disordered" evidence="11">
    <location>
        <begin position="15"/>
        <end position="35"/>
    </location>
</feature>
<feature type="compositionally biased region" description="Gly residues" evidence="11">
    <location>
        <begin position="17"/>
        <end position="27"/>
    </location>
</feature>
<evidence type="ECO:0000256" key="2">
    <source>
        <dbReference type="ARBA" id="ARBA00007809"/>
    </source>
</evidence>
<feature type="transmembrane region" description="Helical" evidence="12">
    <location>
        <begin position="275"/>
        <end position="295"/>
    </location>
</feature>
<keyword evidence="7" id="KW-0677">Repeat</keyword>
<evidence type="ECO:0000256" key="9">
    <source>
        <dbReference type="ARBA" id="ARBA00023136"/>
    </source>
</evidence>
<dbReference type="InterPro" id="IPR047664">
    <property type="entry name" value="SWEET"/>
</dbReference>
<feature type="transmembrane region" description="Helical" evidence="12">
    <location>
        <begin position="335"/>
        <end position="356"/>
    </location>
</feature>
<keyword evidence="8 12" id="KW-1133">Transmembrane helix</keyword>
<comment type="similarity">
    <text evidence="2">Belongs to the SWEET sugar transporter family.</text>
</comment>
<evidence type="ECO:0000256" key="4">
    <source>
        <dbReference type="ARBA" id="ARBA00022475"/>
    </source>
</evidence>
<evidence type="ECO:0000256" key="3">
    <source>
        <dbReference type="ARBA" id="ARBA00022448"/>
    </source>
</evidence>
<feature type="transmembrane region" description="Helical" evidence="12">
    <location>
        <begin position="307"/>
        <end position="329"/>
    </location>
</feature>
<evidence type="ECO:0000256" key="6">
    <source>
        <dbReference type="ARBA" id="ARBA00022692"/>
    </source>
</evidence>
<evidence type="ECO:0000256" key="10">
    <source>
        <dbReference type="ARBA" id="ARBA00038715"/>
    </source>
</evidence>
<dbReference type="FunFam" id="1.20.1280.290:FF:000002">
    <property type="entry name" value="Bidirectional sugar transporter SWEET"/>
    <property type="match status" value="1"/>
</dbReference>
<dbReference type="Pfam" id="PF03083">
    <property type="entry name" value="MtN3_slv"/>
    <property type="match status" value="2"/>
</dbReference>
<evidence type="ECO:0000256" key="7">
    <source>
        <dbReference type="ARBA" id="ARBA00022737"/>
    </source>
</evidence>
<dbReference type="GO" id="GO:0051119">
    <property type="term" value="F:sugar transmembrane transporter activity"/>
    <property type="evidence" value="ECO:0007669"/>
    <property type="project" value="InterPro"/>
</dbReference>
<dbReference type="GO" id="GO:0005886">
    <property type="term" value="C:plasma membrane"/>
    <property type="evidence" value="ECO:0007669"/>
    <property type="project" value="UniProtKB-SubCell"/>
</dbReference>
<reference evidence="13" key="1">
    <citation type="submission" date="2015-06" db="UniProtKB">
        <authorList>
            <consortium name="EnsemblPlants"/>
        </authorList>
    </citation>
    <scope>IDENTIFICATION</scope>
</reference>
<accession>R7VYL9</accession>
<keyword evidence="4" id="KW-1003">Cell membrane</keyword>
<evidence type="ECO:0000256" key="11">
    <source>
        <dbReference type="SAM" id="MobiDB-lite"/>
    </source>
</evidence>
<feature type="transmembrane region" description="Helical" evidence="12">
    <location>
        <begin position="119"/>
        <end position="143"/>
    </location>
</feature>
<dbReference type="FunFam" id="1.20.1280.290:FF:000001">
    <property type="entry name" value="Bidirectional sugar transporter SWEET"/>
    <property type="match status" value="1"/>
</dbReference>
<keyword evidence="5" id="KW-0762">Sugar transport</keyword>
<feature type="transmembrane region" description="Helical" evidence="12">
    <location>
        <begin position="179"/>
        <end position="202"/>
    </location>
</feature>
<evidence type="ECO:0000256" key="8">
    <source>
        <dbReference type="ARBA" id="ARBA00022989"/>
    </source>
</evidence>